<dbReference type="InterPro" id="IPR036748">
    <property type="entry name" value="MTH938-like_sf"/>
</dbReference>
<dbReference type="InterPro" id="IPR007523">
    <property type="entry name" value="NDUFAF3/AAMDC"/>
</dbReference>
<protein>
    <submittedName>
        <fullName evidence="1">Uncharacterized protein</fullName>
    </submittedName>
</protein>
<evidence type="ECO:0000313" key="1">
    <source>
        <dbReference type="EMBL" id="ADE38647.1"/>
    </source>
</evidence>
<organism evidence="1 2">
    <name type="scientific">Puniceispirillum marinum (strain IMCC1322)</name>
    <dbReference type="NCBI Taxonomy" id="488538"/>
    <lineage>
        <taxon>Bacteria</taxon>
        <taxon>Pseudomonadati</taxon>
        <taxon>Pseudomonadota</taxon>
        <taxon>Alphaproteobacteria</taxon>
        <taxon>Candidatus Puniceispirillales</taxon>
        <taxon>Candidatus Puniceispirillaceae</taxon>
        <taxon>Candidatus Puniceispirillum</taxon>
    </lineage>
</organism>
<dbReference type="PANTHER" id="PTHR21192">
    <property type="entry name" value="NUCLEAR PROTEIN E3-3"/>
    <property type="match status" value="1"/>
</dbReference>
<dbReference type="SUPFAM" id="SSF64076">
    <property type="entry name" value="MTH938-like"/>
    <property type="match status" value="1"/>
</dbReference>
<proteinExistence type="predicted"/>
<dbReference type="AlphaFoldDB" id="D5BQT3"/>
<reference evidence="1 2" key="1">
    <citation type="journal article" date="2010" name="J. Bacteriol.">
        <title>Complete genome sequence of "Candidatus Puniceispirillum marinum" IMCC1322, a representative of the SAR116 clade in the Alphaproteobacteria.</title>
        <authorList>
            <person name="Oh H.M."/>
            <person name="Kwon K.K."/>
            <person name="Kang I."/>
            <person name="Kang S.G."/>
            <person name="Lee J.H."/>
            <person name="Kim S.J."/>
            <person name="Cho J.C."/>
        </authorList>
    </citation>
    <scope>NUCLEOTIDE SEQUENCE [LARGE SCALE GENOMIC DNA]</scope>
    <source>
        <strain evidence="1 2">IMCC1322</strain>
    </source>
</reference>
<dbReference type="PANTHER" id="PTHR21192:SF2">
    <property type="entry name" value="NADH DEHYDROGENASE [UBIQUINONE] 1 ALPHA SUBCOMPLEX ASSEMBLY FACTOR 3"/>
    <property type="match status" value="1"/>
</dbReference>
<dbReference type="eggNOG" id="COG3737">
    <property type="taxonomic scope" value="Bacteria"/>
</dbReference>
<accession>D5BQT3</accession>
<gene>
    <name evidence="1" type="ordered locus">SAR116_0404</name>
</gene>
<dbReference type="OrthoDB" id="7351393at2"/>
<dbReference type="RefSeq" id="WP_013045277.1">
    <property type="nucleotide sequence ID" value="NC_014010.1"/>
</dbReference>
<dbReference type="Proteomes" id="UP000007460">
    <property type="component" value="Chromosome"/>
</dbReference>
<dbReference type="CDD" id="cd00248">
    <property type="entry name" value="Mth938-like"/>
    <property type="match status" value="1"/>
</dbReference>
<dbReference type="Pfam" id="PF04430">
    <property type="entry name" value="DUF498"/>
    <property type="match status" value="1"/>
</dbReference>
<name>D5BQT3_PUNMI</name>
<keyword evidence="2" id="KW-1185">Reference proteome</keyword>
<evidence type="ECO:0000313" key="2">
    <source>
        <dbReference type="Proteomes" id="UP000007460"/>
    </source>
</evidence>
<dbReference type="EMBL" id="CP001751">
    <property type="protein sequence ID" value="ADE38647.1"/>
    <property type="molecule type" value="Genomic_DNA"/>
</dbReference>
<dbReference type="KEGG" id="apb:SAR116_0404"/>
<dbReference type="HOGENOM" id="CLU_074390_2_1_5"/>
<dbReference type="Gene3D" id="3.40.1230.10">
    <property type="entry name" value="MTH938-like"/>
    <property type="match status" value="1"/>
</dbReference>
<dbReference type="STRING" id="488538.SAR116_0404"/>
<sequence>MVDISTFSEKGDLQLIHGYGDNGFRISGSRYAGNVIVLPRMTMAWSLSNLENLTFDDLGPLLGDIPPPLFILGVGPAPMQLYPELAAQLKPNNINLEVMSTAAACRTWNVLMSEGRDAAAGLIAVDE</sequence>